<feature type="non-terminal residue" evidence="3">
    <location>
        <position position="252"/>
    </location>
</feature>
<dbReference type="InterPro" id="IPR003660">
    <property type="entry name" value="HAMP_dom"/>
</dbReference>
<keyword evidence="4" id="KW-1185">Reference proteome</keyword>
<dbReference type="GO" id="GO:0007165">
    <property type="term" value="P:signal transduction"/>
    <property type="evidence" value="ECO:0007669"/>
    <property type="project" value="InterPro"/>
</dbReference>
<dbReference type="Proteomes" id="UP001155586">
    <property type="component" value="Unassembled WGS sequence"/>
</dbReference>
<proteinExistence type="predicted"/>
<feature type="transmembrane region" description="Helical" evidence="1">
    <location>
        <begin position="12"/>
        <end position="31"/>
    </location>
</feature>
<comment type="caution">
    <text evidence="3">The sequence shown here is derived from an EMBL/GenBank/DDBJ whole genome shotgun (WGS) entry which is preliminary data.</text>
</comment>
<evidence type="ECO:0000259" key="2">
    <source>
        <dbReference type="PROSITE" id="PS50885"/>
    </source>
</evidence>
<keyword evidence="1" id="KW-0812">Transmembrane</keyword>
<evidence type="ECO:0000313" key="4">
    <source>
        <dbReference type="Proteomes" id="UP001155586"/>
    </source>
</evidence>
<accession>A0A9X3HTI0</accession>
<dbReference type="Gene3D" id="6.10.340.10">
    <property type="match status" value="1"/>
</dbReference>
<protein>
    <submittedName>
        <fullName evidence="3">HAMP domain-containing protein</fullName>
    </submittedName>
</protein>
<dbReference type="RefSeq" id="WP_265688792.1">
    <property type="nucleotide sequence ID" value="NZ_JAKRRX010000132.1"/>
</dbReference>
<dbReference type="CDD" id="cd06225">
    <property type="entry name" value="HAMP"/>
    <property type="match status" value="1"/>
</dbReference>
<keyword evidence="1" id="KW-1133">Transmembrane helix</keyword>
<sequence>MRQSLNRLSIRFQVLVPVVVTMLILIVGITYSTTNLKNAFQQVSTSTEKLIVHKDELTNMIDNMYGMRISAIYSLFKEDEVKVLPSVLNQKLQDNMRLLDSLNQVEGLQTEVSNMRSAMKQYVDYSISVMIPLLNTKHSGSGNNSQFEAQYQRAADKYRDAGRQMVQAITALSKKLNTLALTEVEENGTKHSSELTNGVLGLIIVLLASAIIGWLLSGVIVKPIKQLQSAMQEVANGNLLVKVEEQGNNEVT</sequence>
<evidence type="ECO:0000256" key="1">
    <source>
        <dbReference type="SAM" id="Phobius"/>
    </source>
</evidence>
<dbReference type="EMBL" id="JAKRRX010000132">
    <property type="protein sequence ID" value="MCW8335679.1"/>
    <property type="molecule type" value="Genomic_DNA"/>
</dbReference>
<dbReference type="AlphaFoldDB" id="A0A9X3HTI0"/>
<name>A0A9X3HTI0_9VIBR</name>
<organism evidence="3 4">
    <name type="scientific">Vibrio paucivorans</name>
    <dbReference type="NCBI Taxonomy" id="2829489"/>
    <lineage>
        <taxon>Bacteria</taxon>
        <taxon>Pseudomonadati</taxon>
        <taxon>Pseudomonadota</taxon>
        <taxon>Gammaproteobacteria</taxon>
        <taxon>Vibrionales</taxon>
        <taxon>Vibrionaceae</taxon>
        <taxon>Vibrio</taxon>
    </lineage>
</organism>
<dbReference type="Pfam" id="PF00672">
    <property type="entry name" value="HAMP"/>
    <property type="match status" value="1"/>
</dbReference>
<evidence type="ECO:0000313" key="3">
    <source>
        <dbReference type="EMBL" id="MCW8335679.1"/>
    </source>
</evidence>
<feature type="transmembrane region" description="Helical" evidence="1">
    <location>
        <begin position="199"/>
        <end position="221"/>
    </location>
</feature>
<dbReference type="PROSITE" id="PS50885">
    <property type="entry name" value="HAMP"/>
    <property type="match status" value="1"/>
</dbReference>
<feature type="domain" description="HAMP" evidence="2">
    <location>
        <begin position="218"/>
        <end position="251"/>
    </location>
</feature>
<gene>
    <name evidence="3" type="ORF">MD483_17860</name>
</gene>
<dbReference type="GO" id="GO:0016020">
    <property type="term" value="C:membrane"/>
    <property type="evidence" value="ECO:0007669"/>
    <property type="project" value="InterPro"/>
</dbReference>
<reference evidence="3" key="1">
    <citation type="submission" date="2022-02" db="EMBL/GenBank/DDBJ databases">
        <title>Vibrio sp. nov., a new bacterium isolated from Bohai sea, China.</title>
        <authorList>
            <person name="Yuan Y."/>
        </authorList>
    </citation>
    <scope>NUCLEOTIDE SEQUENCE</scope>
    <source>
        <strain evidence="3">DBSS07</strain>
    </source>
</reference>
<keyword evidence="1" id="KW-0472">Membrane</keyword>